<dbReference type="NCBIfam" id="TIGR01256">
    <property type="entry name" value="modA"/>
    <property type="match status" value="1"/>
</dbReference>
<dbReference type="AlphaFoldDB" id="A0A4Q0QGV5"/>
<dbReference type="GO" id="GO:1901359">
    <property type="term" value="F:tungstate binding"/>
    <property type="evidence" value="ECO:0007669"/>
    <property type="project" value="UniProtKB-ARBA"/>
</dbReference>
<dbReference type="FunFam" id="3.40.190.10:FF:000035">
    <property type="entry name" value="Molybdate ABC transporter substrate-binding protein"/>
    <property type="match status" value="1"/>
</dbReference>
<dbReference type="InterPro" id="IPR050682">
    <property type="entry name" value="ModA/WtpA"/>
</dbReference>
<dbReference type="GO" id="GO:0030973">
    <property type="term" value="F:molybdate ion binding"/>
    <property type="evidence" value="ECO:0007669"/>
    <property type="project" value="InterPro"/>
</dbReference>
<dbReference type="PANTHER" id="PTHR30632:SF14">
    <property type="entry name" value="TUNGSTATE_MOLYBDATE_CHROMATE-BINDING PROTEIN MODA"/>
    <property type="match status" value="1"/>
</dbReference>
<keyword evidence="2 6" id="KW-0500">Molybdenum</keyword>
<feature type="binding site" evidence="6">
    <location>
        <position position="178"/>
    </location>
    <ligand>
        <name>molybdate</name>
        <dbReference type="ChEBI" id="CHEBI:36264"/>
    </ligand>
</feature>
<feature type="chain" id="PRO_5020705866" evidence="7">
    <location>
        <begin position="27"/>
        <end position="264"/>
    </location>
</feature>
<dbReference type="Gene3D" id="3.40.190.10">
    <property type="entry name" value="Periplasmic binding protein-like II"/>
    <property type="match status" value="2"/>
</dbReference>
<comment type="similarity">
    <text evidence="1">Belongs to the bacterial solute-binding protein ModA family.</text>
</comment>
<dbReference type="PANTHER" id="PTHR30632">
    <property type="entry name" value="MOLYBDATE-BINDING PERIPLASMIC PROTEIN"/>
    <property type="match status" value="1"/>
</dbReference>
<dbReference type="GO" id="GO:0046872">
    <property type="term" value="F:metal ion binding"/>
    <property type="evidence" value="ECO:0007669"/>
    <property type="project" value="UniProtKB-KW"/>
</dbReference>
<evidence type="ECO:0000256" key="6">
    <source>
        <dbReference type="PIRSR" id="PIRSR004846-1"/>
    </source>
</evidence>
<protein>
    <submittedName>
        <fullName evidence="8">Molybdate ABC transporter substrate-binding protein</fullName>
    </submittedName>
</protein>
<sequence length="264" mass="29039">MRRRLLFFATMSAILAGLWYPDAALAAEPSDVRVAAAADLKFALDEAADLFRARHPNIKLQITYGSSGNFYAQLSNHAPFDVFLSADVDYPHRLVRDGLASEGDEFVYGVGRIVIWVPRSSSIDVEKLGMQSLLSPDVRKIAIANPRHAPYGRAAEAAMQSMGVYKQVKDRLVLGDTVLQAGQFVESGSADIGIISRSHALAPSLRDKGRFWEVPLDAYPRRVQGGVILSWAQSRSAAAALRDFIMGEEGRTILRRFGFESPEE</sequence>
<evidence type="ECO:0000256" key="1">
    <source>
        <dbReference type="ARBA" id="ARBA00009175"/>
    </source>
</evidence>
<feature type="binding site" evidence="6">
    <location>
        <position position="67"/>
    </location>
    <ligand>
        <name>molybdate</name>
        <dbReference type="ChEBI" id="CHEBI:36264"/>
    </ligand>
</feature>
<dbReference type="InterPro" id="IPR044084">
    <property type="entry name" value="AvModA-like_subst-bd"/>
</dbReference>
<comment type="caution">
    <text evidence="8">The sequence shown here is derived from an EMBL/GenBank/DDBJ whole genome shotgun (WGS) entry which is preliminary data.</text>
</comment>
<dbReference type="Pfam" id="PF13531">
    <property type="entry name" value="SBP_bac_11"/>
    <property type="match status" value="1"/>
</dbReference>
<evidence type="ECO:0000256" key="7">
    <source>
        <dbReference type="SAM" id="SignalP"/>
    </source>
</evidence>
<keyword evidence="3 6" id="KW-0479">Metal-binding</keyword>
<dbReference type="PIRSF" id="PIRSF004846">
    <property type="entry name" value="ModA"/>
    <property type="match status" value="1"/>
</dbReference>
<evidence type="ECO:0000313" key="8">
    <source>
        <dbReference type="EMBL" id="RXG91005.1"/>
    </source>
</evidence>
<organism evidence="8 9">
    <name type="scientific">Bradyrhizobium zhanjiangense</name>
    <dbReference type="NCBI Taxonomy" id="1325107"/>
    <lineage>
        <taxon>Bacteria</taxon>
        <taxon>Pseudomonadati</taxon>
        <taxon>Pseudomonadota</taxon>
        <taxon>Alphaproteobacteria</taxon>
        <taxon>Hyphomicrobiales</taxon>
        <taxon>Nitrobacteraceae</taxon>
        <taxon>Bradyrhizobium</taxon>
    </lineage>
</organism>
<evidence type="ECO:0000256" key="5">
    <source>
        <dbReference type="ARBA" id="ARBA00062515"/>
    </source>
</evidence>
<keyword evidence="4 7" id="KW-0732">Signal</keyword>
<dbReference type="CDD" id="cd13539">
    <property type="entry name" value="PBP2_AvModA"/>
    <property type="match status" value="1"/>
</dbReference>
<gene>
    <name evidence="8" type="primary">modA</name>
    <name evidence="8" type="ORF">EAS61_25405</name>
</gene>
<reference evidence="8 9" key="1">
    <citation type="submission" date="2018-11" db="EMBL/GenBank/DDBJ databases">
        <title>Bradyrhizobium sp. nov., isolated from effective nodules of peanut in China.</title>
        <authorList>
            <person name="Li Y."/>
        </authorList>
    </citation>
    <scope>NUCLEOTIDE SEQUENCE [LARGE SCALE GENOMIC DNA]</scope>
    <source>
        <strain evidence="8 9">CCBAU 51770</strain>
    </source>
</reference>
<name>A0A4Q0QGV5_9BRAD</name>
<accession>A0A4Q0QGV5</accession>
<dbReference type="GO" id="GO:0015689">
    <property type="term" value="P:molybdate ion transport"/>
    <property type="evidence" value="ECO:0007669"/>
    <property type="project" value="InterPro"/>
</dbReference>
<evidence type="ECO:0000313" key="9">
    <source>
        <dbReference type="Proteomes" id="UP000290174"/>
    </source>
</evidence>
<evidence type="ECO:0000256" key="2">
    <source>
        <dbReference type="ARBA" id="ARBA00022505"/>
    </source>
</evidence>
<dbReference type="InterPro" id="IPR005950">
    <property type="entry name" value="ModA"/>
</dbReference>
<dbReference type="EMBL" id="RKMK01000027">
    <property type="protein sequence ID" value="RXG91005.1"/>
    <property type="molecule type" value="Genomic_DNA"/>
</dbReference>
<dbReference type="Proteomes" id="UP000290174">
    <property type="component" value="Unassembled WGS sequence"/>
</dbReference>
<evidence type="ECO:0000256" key="4">
    <source>
        <dbReference type="ARBA" id="ARBA00022729"/>
    </source>
</evidence>
<dbReference type="SUPFAM" id="SSF53850">
    <property type="entry name" value="Periplasmic binding protein-like II"/>
    <property type="match status" value="1"/>
</dbReference>
<comment type="subunit">
    <text evidence="5">The complex is composed of two ATP-binding proteins (ModC), two transmembrane proteins (ModB) and a solute-binding protein (ModA).</text>
</comment>
<feature type="signal peptide" evidence="7">
    <location>
        <begin position="1"/>
        <end position="26"/>
    </location>
</feature>
<dbReference type="RefSeq" id="WP_128935834.1">
    <property type="nucleotide sequence ID" value="NZ_CP022221.1"/>
</dbReference>
<evidence type="ECO:0000256" key="3">
    <source>
        <dbReference type="ARBA" id="ARBA00022723"/>
    </source>
</evidence>
<proteinExistence type="inferred from homology"/>